<proteinExistence type="predicted"/>
<feature type="compositionally biased region" description="Low complexity" evidence="1">
    <location>
        <begin position="352"/>
        <end position="362"/>
    </location>
</feature>
<comment type="caution">
    <text evidence="3">The sequence shown here is derived from an EMBL/GenBank/DDBJ whole genome shotgun (WGS) entry which is preliminary data.</text>
</comment>
<feature type="compositionally biased region" description="Gly residues" evidence="1">
    <location>
        <begin position="444"/>
        <end position="464"/>
    </location>
</feature>
<dbReference type="EMBL" id="RWGY01000004">
    <property type="protein sequence ID" value="TVU44273.1"/>
    <property type="molecule type" value="Genomic_DNA"/>
</dbReference>
<dbReference type="OrthoDB" id="2020668at2759"/>
<evidence type="ECO:0000313" key="4">
    <source>
        <dbReference type="Proteomes" id="UP000324897"/>
    </source>
</evidence>
<organism evidence="3 4">
    <name type="scientific">Eragrostis curvula</name>
    <name type="common">weeping love grass</name>
    <dbReference type="NCBI Taxonomy" id="38414"/>
    <lineage>
        <taxon>Eukaryota</taxon>
        <taxon>Viridiplantae</taxon>
        <taxon>Streptophyta</taxon>
        <taxon>Embryophyta</taxon>
        <taxon>Tracheophyta</taxon>
        <taxon>Spermatophyta</taxon>
        <taxon>Magnoliopsida</taxon>
        <taxon>Liliopsida</taxon>
        <taxon>Poales</taxon>
        <taxon>Poaceae</taxon>
        <taxon>PACMAD clade</taxon>
        <taxon>Chloridoideae</taxon>
        <taxon>Eragrostideae</taxon>
        <taxon>Eragrostidinae</taxon>
        <taxon>Eragrostis</taxon>
    </lineage>
</organism>
<dbReference type="Gramene" id="TVU44273">
    <property type="protein sequence ID" value="TVU44273"/>
    <property type="gene ID" value="EJB05_03709"/>
</dbReference>
<feature type="compositionally biased region" description="Low complexity" evidence="1">
    <location>
        <begin position="89"/>
        <end position="98"/>
    </location>
</feature>
<reference evidence="3 4" key="1">
    <citation type="journal article" date="2019" name="Sci. Rep.">
        <title>A high-quality genome of Eragrostis curvula grass provides insights into Poaceae evolution and supports new strategies to enhance forage quality.</title>
        <authorList>
            <person name="Carballo J."/>
            <person name="Santos B.A.C.M."/>
            <person name="Zappacosta D."/>
            <person name="Garbus I."/>
            <person name="Selva J.P."/>
            <person name="Gallo C.A."/>
            <person name="Diaz A."/>
            <person name="Albertini E."/>
            <person name="Caccamo M."/>
            <person name="Echenique V."/>
        </authorList>
    </citation>
    <scope>NUCLEOTIDE SEQUENCE [LARGE SCALE GENOMIC DNA]</scope>
    <source>
        <strain evidence="4">cv. Victoria</strain>
        <tissue evidence="3">Leaf</tissue>
    </source>
</reference>
<feature type="non-terminal residue" evidence="3">
    <location>
        <position position="1"/>
    </location>
</feature>
<dbReference type="Proteomes" id="UP000324897">
    <property type="component" value="Chromosome 5"/>
</dbReference>
<feature type="transmembrane region" description="Helical" evidence="2">
    <location>
        <begin position="26"/>
        <end position="49"/>
    </location>
</feature>
<feature type="region of interest" description="Disordered" evidence="1">
    <location>
        <begin position="246"/>
        <end position="512"/>
    </location>
</feature>
<evidence type="ECO:0000256" key="2">
    <source>
        <dbReference type="SAM" id="Phobius"/>
    </source>
</evidence>
<name>A0A5J9W8G5_9POAL</name>
<evidence type="ECO:0000313" key="3">
    <source>
        <dbReference type="EMBL" id="TVU44273.1"/>
    </source>
</evidence>
<sequence length="523" mass="55700">MATFAGHRWTALRSLLLLALLHRLNWLAFLAACAPVLLLTAFLLGVVLVHSDVPLAGHEEDEVDHHLYKKIRHKRIIISDHEEEEEESSSPSSCGVSSMEEDMMEEHLVEEEEEEEEVVKAAVAWTADDERSIQSIGSLELERDARLEKLMSRRSSSSLHQRNLIDLDIHIPARNNNNNNSYTDNDPGSAPSSLLLLRQRSNPFGIQRGPEEMLTRHESFTAVAAPRASRFRPYFVADDKTMLEGACSDNSNSKKSSFSSLSSSSSSSSSSSDHQKRQQQQQQQILVKVQQQEEAAPPSPSCKMAVDVELISDSSDDDMSLPGGDEAAISMPGEAREHSDEDDSFEVASITQQVAAGHQQQQLRMRDEAQPHITASGPPPSGHQHQLQHQQEEEGVAWVPPSTLVSMEEKERREVSEIREHPVLGPVPVVDDSSSSSPAAAGAAGPGAETGAGAGAGAGAGTGAGAAEPGPETGAGAGARAGAGAGAKASGAGAATTGSSSAGKSSSKFKAPSKKAVFGFFRK</sequence>
<keyword evidence="4" id="KW-1185">Reference proteome</keyword>
<evidence type="ECO:0000256" key="1">
    <source>
        <dbReference type="SAM" id="MobiDB-lite"/>
    </source>
</evidence>
<dbReference type="PANTHER" id="PTHR33870">
    <property type="entry name" value="CARDIOMYOPATHY-ASSOCIATED PROTEIN"/>
    <property type="match status" value="1"/>
</dbReference>
<feature type="compositionally biased region" description="Gly residues" evidence="1">
    <location>
        <begin position="473"/>
        <end position="485"/>
    </location>
</feature>
<keyword evidence="2" id="KW-1133">Transmembrane helix</keyword>
<keyword evidence="2" id="KW-0472">Membrane</keyword>
<feature type="compositionally biased region" description="Low complexity" evidence="1">
    <location>
        <begin position="248"/>
        <end position="292"/>
    </location>
</feature>
<feature type="compositionally biased region" description="Basic and acidic residues" evidence="1">
    <location>
        <begin position="407"/>
        <end position="422"/>
    </location>
</feature>
<dbReference type="PANTHER" id="PTHR33870:SF1">
    <property type="entry name" value="OS03G0862000 PROTEIN"/>
    <property type="match status" value="1"/>
</dbReference>
<gene>
    <name evidence="3" type="ORF">EJB05_03709</name>
</gene>
<accession>A0A5J9W8G5</accession>
<keyword evidence="2" id="KW-0812">Transmembrane</keyword>
<protein>
    <submittedName>
        <fullName evidence="3">Uncharacterized protein</fullName>
    </submittedName>
</protein>
<feature type="region of interest" description="Disordered" evidence="1">
    <location>
        <begin position="79"/>
        <end position="99"/>
    </location>
</feature>
<dbReference type="AlphaFoldDB" id="A0A5J9W8G5"/>
<feature type="compositionally biased region" description="Low complexity" evidence="1">
    <location>
        <begin position="486"/>
        <end position="512"/>
    </location>
</feature>
<feature type="compositionally biased region" description="Low complexity" evidence="1">
    <location>
        <begin position="433"/>
        <end position="443"/>
    </location>
</feature>